<dbReference type="Proteomes" id="UP000220133">
    <property type="component" value="Chromosome"/>
</dbReference>
<accession>A0A291QY97</accession>
<reference evidence="1 2" key="1">
    <citation type="submission" date="2017-10" db="EMBL/GenBank/DDBJ databases">
        <title>Paenichitinophaga pekingensis gen. nov., sp. nov., isolated from activated sludge.</title>
        <authorList>
            <person name="Jin D."/>
            <person name="Kong X."/>
            <person name="Deng Y."/>
            <person name="Bai Z."/>
        </authorList>
    </citation>
    <scope>NUCLEOTIDE SEQUENCE [LARGE SCALE GENOMIC DNA]</scope>
    <source>
        <strain evidence="1 2">13</strain>
    </source>
</reference>
<gene>
    <name evidence="1" type="ORF">COR50_17710</name>
</gene>
<dbReference type="KEGG" id="cbae:COR50_17710"/>
<sequence>MMIHSPPAKRTVELRTVDSERQLGHTVVQKLDRAIKLAAVMANLCPFLVPFLGKQKSTRNEQMNIESNY</sequence>
<dbReference type="EMBL" id="CP023777">
    <property type="protein sequence ID" value="ATL48852.1"/>
    <property type="molecule type" value="Genomic_DNA"/>
</dbReference>
<name>A0A291QY97_9BACT</name>
<evidence type="ECO:0000313" key="1">
    <source>
        <dbReference type="EMBL" id="ATL48852.1"/>
    </source>
</evidence>
<protein>
    <submittedName>
        <fullName evidence="1">Uncharacterized protein</fullName>
    </submittedName>
</protein>
<keyword evidence="2" id="KW-1185">Reference proteome</keyword>
<evidence type="ECO:0000313" key="2">
    <source>
        <dbReference type="Proteomes" id="UP000220133"/>
    </source>
</evidence>
<organism evidence="1 2">
    <name type="scientific">Chitinophaga caeni</name>
    <dbReference type="NCBI Taxonomy" id="2029983"/>
    <lineage>
        <taxon>Bacteria</taxon>
        <taxon>Pseudomonadati</taxon>
        <taxon>Bacteroidota</taxon>
        <taxon>Chitinophagia</taxon>
        <taxon>Chitinophagales</taxon>
        <taxon>Chitinophagaceae</taxon>
        <taxon>Chitinophaga</taxon>
    </lineage>
</organism>
<proteinExistence type="predicted"/>
<dbReference type="AlphaFoldDB" id="A0A291QY97"/>